<sequence>MNQEYDVQLSFEELVHACDNDRQWVVSLIEENAISISGEPHLATFSGYQLARVRRARRLHRDFDASAAAAALILELLDELEELRKLHN</sequence>
<evidence type="ECO:0000313" key="3">
    <source>
        <dbReference type="Proteomes" id="UP000294721"/>
    </source>
</evidence>
<reference evidence="2" key="2">
    <citation type="submission" date="2021-12" db="EMBL/GenBank/DDBJ databases">
        <authorList>
            <person name="Veyrier F.J."/>
        </authorList>
    </citation>
    <scope>NUCLEOTIDE SEQUENCE</scope>
    <source>
        <strain evidence="2">1258/02</strain>
    </source>
</reference>
<protein>
    <submittedName>
        <fullName evidence="1">Chaperone modulatory protein CbpM</fullName>
    </submittedName>
    <submittedName>
        <fullName evidence="2">MerR family transcriptional regulator</fullName>
    </submittedName>
</protein>
<dbReference type="Proteomes" id="UP000294721">
    <property type="component" value="Unassembled WGS sequence"/>
</dbReference>
<keyword evidence="3" id="KW-1185">Reference proteome</keyword>
<accession>A0AAE9GS74</accession>
<dbReference type="Gene3D" id="1.10.1660.10">
    <property type="match status" value="1"/>
</dbReference>
<evidence type="ECO:0000313" key="2">
    <source>
        <dbReference type="EMBL" id="UOO78682.1"/>
    </source>
</evidence>
<dbReference type="Pfam" id="PF13591">
    <property type="entry name" value="MerR_2"/>
    <property type="match status" value="1"/>
</dbReference>
<gene>
    <name evidence="1" type="ORF">EV680_10657</name>
    <name evidence="2" type="ORF">LVJ78_08185</name>
</gene>
<evidence type="ECO:0000313" key="4">
    <source>
        <dbReference type="Proteomes" id="UP000829756"/>
    </source>
</evidence>
<reference evidence="2" key="3">
    <citation type="journal article" date="2022" name="Res Sq">
        <title>Evolution of multicellular longitudinally dividing oral cavity symbionts (Neisseriaceae).</title>
        <authorList>
            <person name="Nyongesa S."/>
            <person name="Weber P."/>
            <person name="Bernet E."/>
            <person name="Pullido F."/>
            <person name="Nieckarz M."/>
            <person name="Delaby M."/>
            <person name="Nieves C."/>
            <person name="Viehboeck T."/>
            <person name="Krause N."/>
            <person name="Rivera-Millot A."/>
            <person name="Nakamura A."/>
            <person name="Vischer N."/>
            <person name="VanNieuwenhze M."/>
            <person name="Brun Y."/>
            <person name="Cava F."/>
            <person name="Bulgheresi S."/>
            <person name="Veyrier F."/>
        </authorList>
    </citation>
    <scope>NUCLEOTIDE SEQUENCE</scope>
    <source>
        <strain evidence="2">1258/02</strain>
    </source>
</reference>
<dbReference type="EMBL" id="CP091507">
    <property type="protein sequence ID" value="UOO78682.1"/>
    <property type="molecule type" value="Genomic_DNA"/>
</dbReference>
<organism evidence="2 4">
    <name type="scientific">Uruburuella suis</name>
    <dbReference type="NCBI Taxonomy" id="252130"/>
    <lineage>
        <taxon>Bacteria</taxon>
        <taxon>Pseudomonadati</taxon>
        <taxon>Pseudomonadota</taxon>
        <taxon>Betaproteobacteria</taxon>
        <taxon>Neisseriales</taxon>
        <taxon>Neisseriaceae</taxon>
        <taxon>Uruburuella</taxon>
    </lineage>
</organism>
<dbReference type="EMBL" id="SLXE01000006">
    <property type="protein sequence ID" value="TCP07816.1"/>
    <property type="molecule type" value="Genomic_DNA"/>
</dbReference>
<dbReference type="RefSeq" id="WP_132953233.1">
    <property type="nucleotide sequence ID" value="NZ_CBDUCQ010000002.1"/>
</dbReference>
<evidence type="ECO:0000313" key="1">
    <source>
        <dbReference type="EMBL" id="TCP07816.1"/>
    </source>
</evidence>
<proteinExistence type="predicted"/>
<reference evidence="1 3" key="1">
    <citation type="submission" date="2019-03" db="EMBL/GenBank/DDBJ databases">
        <title>Genomic Encyclopedia of Type Strains, Phase IV (KMG-IV): sequencing the most valuable type-strain genomes for metagenomic binning, comparative biology and taxonomic classification.</title>
        <authorList>
            <person name="Goeker M."/>
        </authorList>
    </citation>
    <scope>NUCLEOTIDE SEQUENCE [LARGE SCALE GENOMIC DNA]</scope>
    <source>
        <strain evidence="1 3">DSM 17474</strain>
    </source>
</reference>
<dbReference type="Proteomes" id="UP000829756">
    <property type="component" value="Chromosome"/>
</dbReference>
<name>A0AAE9GS74_9NEIS</name>
<dbReference type="KEGG" id="usu:LVJ78_08185"/>
<dbReference type="AlphaFoldDB" id="A0AAE9GS74"/>